<accession>A0A914QCM8</accession>
<name>A0A914QCM8_9BILA</name>
<organism evidence="1 2">
    <name type="scientific">Panagrolaimus davidi</name>
    <dbReference type="NCBI Taxonomy" id="227884"/>
    <lineage>
        <taxon>Eukaryota</taxon>
        <taxon>Metazoa</taxon>
        <taxon>Ecdysozoa</taxon>
        <taxon>Nematoda</taxon>
        <taxon>Chromadorea</taxon>
        <taxon>Rhabditida</taxon>
        <taxon>Tylenchina</taxon>
        <taxon>Panagrolaimomorpha</taxon>
        <taxon>Panagrolaimoidea</taxon>
        <taxon>Panagrolaimidae</taxon>
        <taxon>Panagrolaimus</taxon>
    </lineage>
</organism>
<sequence length="78" mass="8732">MNELPEDVMYQEKILKEQRRRSSLSGKLKDSAKDLKDDIKEAGFLFVATFKEGVHSLRTSVTLVASCADEISRDIVSG</sequence>
<dbReference type="Proteomes" id="UP000887578">
    <property type="component" value="Unplaced"/>
</dbReference>
<evidence type="ECO:0000313" key="2">
    <source>
        <dbReference type="WBParaSite" id="PDA_v2.g2937.t1"/>
    </source>
</evidence>
<keyword evidence="1" id="KW-1185">Reference proteome</keyword>
<dbReference type="AlphaFoldDB" id="A0A914QCM8"/>
<dbReference type="WBParaSite" id="PDA_v2.g2937.t1">
    <property type="protein sequence ID" value="PDA_v2.g2937.t1"/>
    <property type="gene ID" value="PDA_v2.g2937"/>
</dbReference>
<proteinExistence type="predicted"/>
<evidence type="ECO:0000313" key="1">
    <source>
        <dbReference type="Proteomes" id="UP000887578"/>
    </source>
</evidence>
<reference evidence="2" key="1">
    <citation type="submission" date="2022-11" db="UniProtKB">
        <authorList>
            <consortium name="WormBaseParasite"/>
        </authorList>
    </citation>
    <scope>IDENTIFICATION</scope>
</reference>
<protein>
    <submittedName>
        <fullName evidence="2">Uncharacterized protein</fullName>
    </submittedName>
</protein>